<feature type="compositionally biased region" description="Polar residues" evidence="1">
    <location>
        <begin position="202"/>
        <end position="218"/>
    </location>
</feature>
<dbReference type="AlphaFoldDB" id="A0A4Y2AYI1"/>
<feature type="compositionally biased region" description="Basic and acidic residues" evidence="1">
    <location>
        <begin position="190"/>
        <end position="201"/>
    </location>
</feature>
<organism evidence="2 3">
    <name type="scientific">Araneus ventricosus</name>
    <name type="common">Orbweaver spider</name>
    <name type="synonym">Epeira ventricosa</name>
    <dbReference type="NCBI Taxonomy" id="182803"/>
    <lineage>
        <taxon>Eukaryota</taxon>
        <taxon>Metazoa</taxon>
        <taxon>Ecdysozoa</taxon>
        <taxon>Arthropoda</taxon>
        <taxon>Chelicerata</taxon>
        <taxon>Arachnida</taxon>
        <taxon>Araneae</taxon>
        <taxon>Araneomorphae</taxon>
        <taxon>Entelegynae</taxon>
        <taxon>Araneoidea</taxon>
        <taxon>Araneidae</taxon>
        <taxon>Araneus</taxon>
    </lineage>
</organism>
<feature type="compositionally biased region" description="Polar residues" evidence="1">
    <location>
        <begin position="511"/>
        <end position="528"/>
    </location>
</feature>
<keyword evidence="3" id="KW-1185">Reference proteome</keyword>
<feature type="region of interest" description="Disordered" evidence="1">
    <location>
        <begin position="183"/>
        <end position="218"/>
    </location>
</feature>
<feature type="compositionally biased region" description="Basic residues" evidence="1">
    <location>
        <begin position="603"/>
        <end position="613"/>
    </location>
</feature>
<feature type="compositionally biased region" description="Basic and acidic residues" evidence="1">
    <location>
        <begin position="535"/>
        <end position="565"/>
    </location>
</feature>
<feature type="compositionally biased region" description="Polar residues" evidence="1">
    <location>
        <begin position="313"/>
        <end position="323"/>
    </location>
</feature>
<dbReference type="EMBL" id="BGPR01000041">
    <property type="protein sequence ID" value="GBL85151.1"/>
    <property type="molecule type" value="Genomic_DNA"/>
</dbReference>
<feature type="compositionally biased region" description="Basic and acidic residues" evidence="1">
    <location>
        <begin position="117"/>
        <end position="126"/>
    </location>
</feature>
<protein>
    <submittedName>
        <fullName evidence="2">Uncharacterized protein</fullName>
    </submittedName>
</protein>
<feature type="region of interest" description="Disordered" evidence="1">
    <location>
        <begin position="507"/>
        <end position="633"/>
    </location>
</feature>
<name>A0A4Y2AYI1_ARAVE</name>
<dbReference type="Proteomes" id="UP000499080">
    <property type="component" value="Unassembled WGS sequence"/>
</dbReference>
<feature type="compositionally biased region" description="Polar residues" evidence="1">
    <location>
        <begin position="623"/>
        <end position="633"/>
    </location>
</feature>
<proteinExistence type="predicted"/>
<accession>A0A4Y2AYI1</accession>
<reference evidence="2 3" key="1">
    <citation type="journal article" date="2019" name="Sci. Rep.">
        <title>Orb-weaving spider Araneus ventricosus genome elucidates the spidroin gene catalogue.</title>
        <authorList>
            <person name="Kono N."/>
            <person name="Nakamura H."/>
            <person name="Ohtoshi R."/>
            <person name="Moran D.A.P."/>
            <person name="Shinohara A."/>
            <person name="Yoshida Y."/>
            <person name="Fujiwara M."/>
            <person name="Mori M."/>
            <person name="Tomita M."/>
            <person name="Arakawa K."/>
        </authorList>
    </citation>
    <scope>NUCLEOTIDE SEQUENCE [LARGE SCALE GENOMIC DNA]</scope>
</reference>
<evidence type="ECO:0000313" key="3">
    <source>
        <dbReference type="Proteomes" id="UP000499080"/>
    </source>
</evidence>
<evidence type="ECO:0000313" key="2">
    <source>
        <dbReference type="EMBL" id="GBL85151.1"/>
    </source>
</evidence>
<feature type="region of interest" description="Disordered" evidence="1">
    <location>
        <begin position="313"/>
        <end position="345"/>
    </location>
</feature>
<evidence type="ECO:0000256" key="1">
    <source>
        <dbReference type="SAM" id="MobiDB-lite"/>
    </source>
</evidence>
<feature type="region of interest" description="Disordered" evidence="1">
    <location>
        <begin position="52"/>
        <end position="126"/>
    </location>
</feature>
<sequence>MDSFKEAVPKASSTLRSDVVTQHGEPLAIPNVSYVNEFVKESDTLEDELQLKSISSEQSMQLPVIPDDVNNESREQREDEDLQLKSISSEKSIQLPDIPEDISNVSQEQREGSIVSNEREDQTLSPFKKHDYAARRDSFACSEVPSSDGFKISEDSDEYTKKNFDEKDDEYIKNNPFSATVINKSTNSNFRERKQEDKVENSSENMDDYSNGQDFGEAQNMQIDSSKKNGKGYRVYNGINESIIRWKQKNERVNLLEYKSDSEDNFENVQKIQNKDLQDDELDNNQPQTAALQIKRKVKICVGVDNKRQQEASILNRSQSSTSLRRKHINEGGNSSEDVDKSDSDDSFEIVQNIQNEELQDYESDNNQQETATHQRKTNNRVKFASILSRSTNSSQKKKHRNKIKNSFEDLDNYNRANNFEEAETPKRMGTLCRGIKLKFSNRIKTPLRRKYTNEGGHLFEDMDKNDSEDSFENVKNIQNELQDAELDNNQPETATHQINRKINKHIGADNITQQDANITNRSQSSTSLRREHKKERENSFEDMDKSDNENFENVRKNQNDRDKVGNSSEDNYDRGGNFEGARNMEINTSKKKRKPYGGVGIKRNRRVNRSRKVVNSLSRSKNSTGREVSEGVQNNQNEAAKINWPRCCLEESETLHFGQTFRILQPVFRDDIPIDSITLVNLGFESKMKCKH</sequence>
<comment type="caution">
    <text evidence="2">The sequence shown here is derived from an EMBL/GenBank/DDBJ whole genome shotgun (WGS) entry which is preliminary data.</text>
</comment>
<feature type="compositionally biased region" description="Polar residues" evidence="1">
    <location>
        <begin position="52"/>
        <end position="61"/>
    </location>
</feature>
<feature type="region of interest" description="Disordered" evidence="1">
    <location>
        <begin position="387"/>
        <end position="407"/>
    </location>
</feature>
<gene>
    <name evidence="2" type="ORF">AVEN_221360_1</name>
</gene>